<keyword evidence="4" id="KW-1185">Reference proteome</keyword>
<accession>A0A250X435</accession>
<feature type="region of interest" description="Disordered" evidence="2">
    <location>
        <begin position="122"/>
        <end position="142"/>
    </location>
</feature>
<evidence type="ECO:0000313" key="3">
    <source>
        <dbReference type="EMBL" id="GAX77816.1"/>
    </source>
</evidence>
<feature type="compositionally biased region" description="Polar residues" evidence="2">
    <location>
        <begin position="14"/>
        <end position="24"/>
    </location>
</feature>
<dbReference type="AlphaFoldDB" id="A0A250X435"/>
<feature type="coiled-coil region" evidence="1">
    <location>
        <begin position="28"/>
        <end position="69"/>
    </location>
</feature>
<protein>
    <submittedName>
        <fullName evidence="3">Uncharacterized protein</fullName>
    </submittedName>
</protein>
<dbReference type="Proteomes" id="UP000232323">
    <property type="component" value="Unassembled WGS sequence"/>
</dbReference>
<keyword evidence="1" id="KW-0175">Coiled coil</keyword>
<sequence length="142" mass="15559">MLAPKLRLGGGFTSGPQFHTGSSTEADMKTLKTAHKNLEEELEWTQGQLEKLKFQVSELQEELELGRQVELASSEDKSLTTVPISLLKLFGPFAFTAGISYDPFMCLPSLMESFPNMTQKQASAVSERASKVGSSRSGEDIL</sequence>
<organism evidence="3 4">
    <name type="scientific">Chlamydomonas eustigma</name>
    <dbReference type="NCBI Taxonomy" id="1157962"/>
    <lineage>
        <taxon>Eukaryota</taxon>
        <taxon>Viridiplantae</taxon>
        <taxon>Chlorophyta</taxon>
        <taxon>core chlorophytes</taxon>
        <taxon>Chlorophyceae</taxon>
        <taxon>CS clade</taxon>
        <taxon>Chlamydomonadales</taxon>
        <taxon>Chlamydomonadaceae</taxon>
        <taxon>Chlamydomonas</taxon>
    </lineage>
</organism>
<reference evidence="3 4" key="1">
    <citation type="submission" date="2017-08" db="EMBL/GenBank/DDBJ databases">
        <title>Acidophilic green algal genome provides insights into adaptation to an acidic environment.</title>
        <authorList>
            <person name="Hirooka S."/>
            <person name="Hirose Y."/>
            <person name="Kanesaki Y."/>
            <person name="Higuchi S."/>
            <person name="Fujiwara T."/>
            <person name="Onuma R."/>
            <person name="Era A."/>
            <person name="Ohbayashi R."/>
            <person name="Uzuka A."/>
            <person name="Nozaki H."/>
            <person name="Yoshikawa H."/>
            <person name="Miyagishima S.Y."/>
        </authorList>
    </citation>
    <scope>NUCLEOTIDE SEQUENCE [LARGE SCALE GENOMIC DNA]</scope>
    <source>
        <strain evidence="3 4">NIES-2499</strain>
    </source>
</reference>
<evidence type="ECO:0000256" key="1">
    <source>
        <dbReference type="SAM" id="Coils"/>
    </source>
</evidence>
<evidence type="ECO:0000256" key="2">
    <source>
        <dbReference type="SAM" id="MobiDB-lite"/>
    </source>
</evidence>
<proteinExistence type="predicted"/>
<feature type="region of interest" description="Disordered" evidence="2">
    <location>
        <begin position="1"/>
        <end position="24"/>
    </location>
</feature>
<gene>
    <name evidence="3" type="ORF">CEUSTIGMA_g5259.t1</name>
</gene>
<evidence type="ECO:0000313" key="4">
    <source>
        <dbReference type="Proteomes" id="UP000232323"/>
    </source>
</evidence>
<comment type="caution">
    <text evidence="3">The sequence shown here is derived from an EMBL/GenBank/DDBJ whole genome shotgun (WGS) entry which is preliminary data.</text>
</comment>
<dbReference type="EMBL" id="BEGY01000027">
    <property type="protein sequence ID" value="GAX77816.1"/>
    <property type="molecule type" value="Genomic_DNA"/>
</dbReference>
<name>A0A250X435_9CHLO</name>